<dbReference type="GO" id="GO:0008818">
    <property type="term" value="F:cobalamin 5'-phosphate synthase activity"/>
    <property type="evidence" value="ECO:0007669"/>
    <property type="project" value="UniProtKB-UniRule"/>
</dbReference>
<dbReference type="HAMAP" id="MF_00719">
    <property type="entry name" value="CobS"/>
    <property type="match status" value="1"/>
</dbReference>
<evidence type="ECO:0000256" key="10">
    <source>
        <dbReference type="ARBA" id="ARBA00022692"/>
    </source>
</evidence>
<comment type="subcellular location">
    <subcellularLocation>
        <location evidence="2 19">Cell membrane</location>
        <topology evidence="2 19">Multi-pass membrane protein</topology>
    </subcellularLocation>
</comment>
<dbReference type="KEGG" id="cbar:PATL70BA_0697"/>
<evidence type="ECO:0000256" key="3">
    <source>
        <dbReference type="ARBA" id="ARBA00004663"/>
    </source>
</evidence>
<evidence type="ECO:0000313" key="21">
    <source>
        <dbReference type="Proteomes" id="UP000279029"/>
    </source>
</evidence>
<feature type="transmembrane region" description="Helical" evidence="19">
    <location>
        <begin position="63"/>
        <end position="84"/>
    </location>
</feature>
<keyword evidence="13 19" id="KW-0472">Membrane</keyword>
<dbReference type="NCBIfam" id="TIGR00317">
    <property type="entry name" value="cobS"/>
    <property type="match status" value="1"/>
</dbReference>
<dbReference type="UniPathway" id="UPA00148">
    <property type="reaction ID" value="UER00238"/>
</dbReference>
<evidence type="ECO:0000256" key="19">
    <source>
        <dbReference type="HAMAP-Rule" id="MF_00719"/>
    </source>
</evidence>
<feature type="transmembrane region" description="Helical" evidence="19">
    <location>
        <begin position="130"/>
        <end position="153"/>
    </location>
</feature>
<keyword evidence="21" id="KW-1185">Reference proteome</keyword>
<keyword evidence="9 19" id="KW-0808">Transferase</keyword>
<organism evidence="20 21">
    <name type="scientific">Petrocella atlantisensis</name>
    <dbReference type="NCBI Taxonomy" id="2173034"/>
    <lineage>
        <taxon>Bacteria</taxon>
        <taxon>Bacillati</taxon>
        <taxon>Bacillota</taxon>
        <taxon>Clostridia</taxon>
        <taxon>Lachnospirales</taxon>
        <taxon>Vallitaleaceae</taxon>
        <taxon>Petrocella</taxon>
    </lineage>
</organism>
<comment type="cofactor">
    <cofactor evidence="1 19">
        <name>Mg(2+)</name>
        <dbReference type="ChEBI" id="CHEBI:18420"/>
    </cofactor>
</comment>
<evidence type="ECO:0000256" key="14">
    <source>
        <dbReference type="ARBA" id="ARBA00025228"/>
    </source>
</evidence>
<feature type="transmembrane region" description="Helical" evidence="19">
    <location>
        <begin position="31"/>
        <end position="51"/>
    </location>
</feature>
<feature type="transmembrane region" description="Helical" evidence="19">
    <location>
        <begin position="189"/>
        <end position="206"/>
    </location>
</feature>
<evidence type="ECO:0000256" key="2">
    <source>
        <dbReference type="ARBA" id="ARBA00004651"/>
    </source>
</evidence>
<keyword evidence="10 19" id="KW-0812">Transmembrane</keyword>
<evidence type="ECO:0000256" key="7">
    <source>
        <dbReference type="ARBA" id="ARBA00022475"/>
    </source>
</evidence>
<evidence type="ECO:0000256" key="17">
    <source>
        <dbReference type="ARBA" id="ARBA00048623"/>
    </source>
</evidence>
<dbReference type="Pfam" id="PF02654">
    <property type="entry name" value="CobS"/>
    <property type="match status" value="1"/>
</dbReference>
<sequence length="239" mass="26759">MKSFIMMLTYITRIPFPIKLEYDEKTFVKGLYAMPIIGLFIGMVMAGAMWIMKDQMPQVKAFVMILIYLAMVGGLHLDGLADYIDGIFSGRTKDRILEIMSDSRIGSFGVIGLCLYFIGMYTGLQYSSWQVVLLAPVVARVMAIWVIGFGTYAKKDGMGKGLIDYGRPWHGLCMLMILTAVVFIWQPILIKYVFMILFGTVLLLRWTTKQMGGITGDVIGAVIESTQVFWLLSIVLIGG</sequence>
<evidence type="ECO:0000256" key="5">
    <source>
        <dbReference type="ARBA" id="ARBA00013200"/>
    </source>
</evidence>
<evidence type="ECO:0000256" key="4">
    <source>
        <dbReference type="ARBA" id="ARBA00010561"/>
    </source>
</evidence>
<dbReference type="PANTHER" id="PTHR34148:SF1">
    <property type="entry name" value="ADENOSYLCOBINAMIDE-GDP RIBAZOLETRANSFERASE"/>
    <property type="match status" value="1"/>
</dbReference>
<evidence type="ECO:0000256" key="11">
    <source>
        <dbReference type="ARBA" id="ARBA00022842"/>
    </source>
</evidence>
<comment type="similarity">
    <text evidence="4 19">Belongs to the CobS family.</text>
</comment>
<dbReference type="Proteomes" id="UP000279029">
    <property type="component" value="Chromosome"/>
</dbReference>
<dbReference type="InterPro" id="IPR003805">
    <property type="entry name" value="CobS"/>
</dbReference>
<proteinExistence type="inferred from homology"/>
<protein>
    <recommendedName>
        <fullName evidence="6 19">Adenosylcobinamide-GDP ribazoletransferase</fullName>
        <ecNumber evidence="5 19">2.7.8.26</ecNumber>
    </recommendedName>
    <alternativeName>
        <fullName evidence="16 19">Cobalamin synthase</fullName>
    </alternativeName>
    <alternativeName>
        <fullName evidence="15 19">Cobalamin-5'-phosphate synthase</fullName>
    </alternativeName>
</protein>
<keyword evidence="8 19" id="KW-0169">Cobalamin biosynthesis</keyword>
<keyword evidence="12 19" id="KW-1133">Transmembrane helix</keyword>
<dbReference type="EMBL" id="LR130778">
    <property type="protein sequence ID" value="VDN46563.1"/>
    <property type="molecule type" value="Genomic_DNA"/>
</dbReference>
<evidence type="ECO:0000256" key="12">
    <source>
        <dbReference type="ARBA" id="ARBA00022989"/>
    </source>
</evidence>
<dbReference type="PANTHER" id="PTHR34148">
    <property type="entry name" value="ADENOSYLCOBINAMIDE-GDP RIBAZOLETRANSFERASE"/>
    <property type="match status" value="1"/>
</dbReference>
<comment type="function">
    <text evidence="14 19">Joins adenosylcobinamide-GDP and alpha-ribazole to generate adenosylcobalamin (Ado-cobalamin). Also synthesizes adenosylcobalamin 5'-phosphate from adenosylcobinamide-GDP and alpha-ribazole 5'-phosphate.</text>
</comment>
<dbReference type="EC" id="2.7.8.26" evidence="5 19"/>
<evidence type="ECO:0000256" key="13">
    <source>
        <dbReference type="ARBA" id="ARBA00023136"/>
    </source>
</evidence>
<feature type="transmembrane region" description="Helical" evidence="19">
    <location>
        <begin position="105"/>
        <end position="124"/>
    </location>
</feature>
<evidence type="ECO:0000256" key="9">
    <source>
        <dbReference type="ARBA" id="ARBA00022679"/>
    </source>
</evidence>
<dbReference type="GO" id="GO:0005886">
    <property type="term" value="C:plasma membrane"/>
    <property type="evidence" value="ECO:0007669"/>
    <property type="project" value="UniProtKB-SubCell"/>
</dbReference>
<comment type="pathway">
    <text evidence="3 19">Cofactor biosynthesis; adenosylcobalamin biosynthesis; adenosylcobalamin from cob(II)yrinate a,c-diamide: step 7/7.</text>
</comment>
<evidence type="ECO:0000256" key="6">
    <source>
        <dbReference type="ARBA" id="ARBA00015850"/>
    </source>
</evidence>
<keyword evidence="7 19" id="KW-1003">Cell membrane</keyword>
<dbReference type="OrthoDB" id="9794626at2"/>
<accession>A0A3P7P8N5</accession>
<dbReference type="RefSeq" id="WP_125136052.1">
    <property type="nucleotide sequence ID" value="NZ_LR130778.1"/>
</dbReference>
<feature type="transmembrane region" description="Helical" evidence="19">
    <location>
        <begin position="218"/>
        <end position="238"/>
    </location>
</feature>
<dbReference type="AlphaFoldDB" id="A0A3P7P8N5"/>
<dbReference type="GO" id="GO:0051073">
    <property type="term" value="F:adenosylcobinamide-GDP ribazoletransferase activity"/>
    <property type="evidence" value="ECO:0007669"/>
    <property type="project" value="UniProtKB-UniRule"/>
</dbReference>
<gene>
    <name evidence="19 20" type="primary">cobS</name>
    <name evidence="20" type="ORF">PATL70BA_0697</name>
</gene>
<name>A0A3P7P8N5_9FIRM</name>
<comment type="catalytic activity">
    <reaction evidence="18 19">
        <text>alpha-ribazole 5'-phosphate + adenosylcob(III)inamide-GDP = adenosylcob(III)alamin 5'-phosphate + GMP + H(+)</text>
        <dbReference type="Rhea" id="RHEA:23560"/>
        <dbReference type="ChEBI" id="CHEBI:15378"/>
        <dbReference type="ChEBI" id="CHEBI:57918"/>
        <dbReference type="ChEBI" id="CHEBI:58115"/>
        <dbReference type="ChEBI" id="CHEBI:60487"/>
        <dbReference type="ChEBI" id="CHEBI:60493"/>
        <dbReference type="EC" id="2.7.8.26"/>
    </reaction>
</comment>
<evidence type="ECO:0000256" key="8">
    <source>
        <dbReference type="ARBA" id="ARBA00022573"/>
    </source>
</evidence>
<evidence type="ECO:0000256" key="16">
    <source>
        <dbReference type="ARBA" id="ARBA00032853"/>
    </source>
</evidence>
<evidence type="ECO:0000256" key="18">
    <source>
        <dbReference type="ARBA" id="ARBA00049504"/>
    </source>
</evidence>
<dbReference type="GO" id="GO:0009236">
    <property type="term" value="P:cobalamin biosynthetic process"/>
    <property type="evidence" value="ECO:0007669"/>
    <property type="project" value="UniProtKB-UniRule"/>
</dbReference>
<comment type="catalytic activity">
    <reaction evidence="17 19">
        <text>alpha-ribazole + adenosylcob(III)inamide-GDP = adenosylcob(III)alamin + GMP + H(+)</text>
        <dbReference type="Rhea" id="RHEA:16049"/>
        <dbReference type="ChEBI" id="CHEBI:10329"/>
        <dbReference type="ChEBI" id="CHEBI:15378"/>
        <dbReference type="ChEBI" id="CHEBI:18408"/>
        <dbReference type="ChEBI" id="CHEBI:58115"/>
        <dbReference type="ChEBI" id="CHEBI:60487"/>
        <dbReference type="EC" id="2.7.8.26"/>
    </reaction>
</comment>
<evidence type="ECO:0000313" key="20">
    <source>
        <dbReference type="EMBL" id="VDN46563.1"/>
    </source>
</evidence>
<evidence type="ECO:0000256" key="15">
    <source>
        <dbReference type="ARBA" id="ARBA00032605"/>
    </source>
</evidence>
<keyword evidence="11 19" id="KW-0460">Magnesium</keyword>
<reference evidence="20 21" key="1">
    <citation type="submission" date="2018-09" db="EMBL/GenBank/DDBJ databases">
        <authorList>
            <person name="Postec A."/>
        </authorList>
    </citation>
    <scope>NUCLEOTIDE SEQUENCE [LARGE SCALE GENOMIC DNA]</scope>
    <source>
        <strain evidence="20">70B-A</strain>
    </source>
</reference>
<evidence type="ECO:0000256" key="1">
    <source>
        <dbReference type="ARBA" id="ARBA00001946"/>
    </source>
</evidence>